<evidence type="ECO:0000313" key="2">
    <source>
        <dbReference type="EMBL" id="MBW0543073.1"/>
    </source>
</evidence>
<feature type="transmembrane region" description="Helical" evidence="1">
    <location>
        <begin position="88"/>
        <end position="105"/>
    </location>
</feature>
<feature type="transmembrane region" description="Helical" evidence="1">
    <location>
        <begin position="33"/>
        <end position="52"/>
    </location>
</feature>
<keyword evidence="3" id="KW-1185">Reference proteome</keyword>
<dbReference type="Proteomes" id="UP000765509">
    <property type="component" value="Unassembled WGS sequence"/>
</dbReference>
<dbReference type="AlphaFoldDB" id="A0A9Q3FSH2"/>
<name>A0A9Q3FSH2_9BASI</name>
<evidence type="ECO:0000313" key="3">
    <source>
        <dbReference type="Proteomes" id="UP000765509"/>
    </source>
</evidence>
<reference evidence="2" key="1">
    <citation type="submission" date="2021-03" db="EMBL/GenBank/DDBJ databases">
        <title>Draft genome sequence of rust myrtle Austropuccinia psidii MF-1, a brazilian biotype.</title>
        <authorList>
            <person name="Quecine M.C."/>
            <person name="Pachon D.M.R."/>
            <person name="Bonatelli M.L."/>
            <person name="Correr F.H."/>
            <person name="Franceschini L.M."/>
            <person name="Leite T.F."/>
            <person name="Margarido G.R.A."/>
            <person name="Almeida C.A."/>
            <person name="Ferrarezi J.A."/>
            <person name="Labate C.A."/>
        </authorList>
    </citation>
    <scope>NUCLEOTIDE SEQUENCE</scope>
    <source>
        <strain evidence="2">MF-1</strain>
    </source>
</reference>
<organism evidence="2 3">
    <name type="scientific">Austropuccinia psidii MF-1</name>
    <dbReference type="NCBI Taxonomy" id="1389203"/>
    <lineage>
        <taxon>Eukaryota</taxon>
        <taxon>Fungi</taxon>
        <taxon>Dikarya</taxon>
        <taxon>Basidiomycota</taxon>
        <taxon>Pucciniomycotina</taxon>
        <taxon>Pucciniomycetes</taxon>
        <taxon>Pucciniales</taxon>
        <taxon>Sphaerophragmiaceae</taxon>
        <taxon>Austropuccinia</taxon>
    </lineage>
</organism>
<keyword evidence="1" id="KW-1133">Transmembrane helix</keyword>
<comment type="caution">
    <text evidence="2">The sequence shown here is derived from an EMBL/GenBank/DDBJ whole genome shotgun (WGS) entry which is preliminary data.</text>
</comment>
<accession>A0A9Q3FSH2</accession>
<gene>
    <name evidence="2" type="ORF">O181_082788</name>
</gene>
<proteinExistence type="predicted"/>
<keyword evidence="1" id="KW-0472">Membrane</keyword>
<protein>
    <submittedName>
        <fullName evidence="2">Uncharacterized protein</fullName>
    </submittedName>
</protein>
<sequence>MTASVTTTKNDPLLLVLRQSQPETKLGPIDHTISLLPIWPLLVLYGILAISLFPGLSWPQAAVMASGHILPSLASVAKSAISPTPRSLTLFLGLGVSFSFLAVSVPSSHNPPFWATPFH</sequence>
<evidence type="ECO:0000256" key="1">
    <source>
        <dbReference type="SAM" id="Phobius"/>
    </source>
</evidence>
<keyword evidence="1" id="KW-0812">Transmembrane</keyword>
<dbReference type="EMBL" id="AVOT02047795">
    <property type="protein sequence ID" value="MBW0543073.1"/>
    <property type="molecule type" value="Genomic_DNA"/>
</dbReference>